<dbReference type="FunFam" id="2.30.29.30:FF:000054">
    <property type="entry name" value="PH and SEC7 domain-containing protein 3"/>
    <property type="match status" value="1"/>
</dbReference>
<evidence type="ECO:0000256" key="1">
    <source>
        <dbReference type="ARBA" id="ARBA00004632"/>
    </source>
</evidence>
<name>A0A9W2WCU4_PHYMC</name>
<dbReference type="GeneID" id="102993159"/>
<feature type="region of interest" description="Disordered" evidence="7">
    <location>
        <begin position="375"/>
        <end position="394"/>
    </location>
</feature>
<evidence type="ECO:0000256" key="2">
    <source>
        <dbReference type="ARBA" id="ARBA00022475"/>
    </source>
</evidence>
<gene>
    <name evidence="11 12 13 14 15 16" type="primary">PSD3</name>
</gene>
<feature type="compositionally biased region" description="Basic residues" evidence="7">
    <location>
        <begin position="220"/>
        <end position="229"/>
    </location>
</feature>
<feature type="compositionally biased region" description="Low complexity" evidence="7">
    <location>
        <begin position="121"/>
        <end position="142"/>
    </location>
</feature>
<evidence type="ECO:0000256" key="3">
    <source>
        <dbReference type="ARBA" id="ARBA00022553"/>
    </source>
</evidence>
<evidence type="ECO:0000313" key="14">
    <source>
        <dbReference type="RefSeq" id="XP_054936994.1"/>
    </source>
</evidence>
<evidence type="ECO:0000313" key="15">
    <source>
        <dbReference type="RefSeq" id="XP_054936995.1"/>
    </source>
</evidence>
<dbReference type="FunFam" id="1.10.1000.11:FF:000004">
    <property type="entry name" value="PH and SEC7 domain-containing protein 2"/>
    <property type="match status" value="1"/>
</dbReference>
<keyword evidence="4" id="KW-0175">Coiled coil</keyword>
<comment type="subcellular location">
    <subcellularLocation>
        <location evidence="1">Cell projection</location>
        <location evidence="1">Ruffle membrane</location>
    </subcellularLocation>
</comment>
<evidence type="ECO:0000259" key="9">
    <source>
        <dbReference type="PROSITE" id="PS50190"/>
    </source>
</evidence>
<evidence type="ECO:0000313" key="10">
    <source>
        <dbReference type="Proteomes" id="UP000248484"/>
    </source>
</evidence>
<reference evidence="11 12" key="1">
    <citation type="submission" date="2025-04" db="UniProtKB">
        <authorList>
            <consortium name="RefSeq"/>
        </authorList>
    </citation>
    <scope>IDENTIFICATION</scope>
    <source>
        <tissue evidence="11 12">Muscle</tissue>
    </source>
</reference>
<dbReference type="GO" id="GO:0005085">
    <property type="term" value="F:guanyl-nucleotide exchange factor activity"/>
    <property type="evidence" value="ECO:0007669"/>
    <property type="project" value="InterPro"/>
</dbReference>
<evidence type="ECO:0000259" key="8">
    <source>
        <dbReference type="PROSITE" id="PS50003"/>
    </source>
</evidence>
<dbReference type="PANTHER" id="PTHR10663:SF337">
    <property type="entry name" value="PH AND SEC7 DOMAIN-CONTAINING PROTEIN 3"/>
    <property type="match status" value="1"/>
</dbReference>
<feature type="region of interest" description="Disordered" evidence="7">
    <location>
        <begin position="1334"/>
        <end position="1385"/>
    </location>
</feature>
<dbReference type="SMART" id="SM00233">
    <property type="entry name" value="PH"/>
    <property type="match status" value="1"/>
</dbReference>
<dbReference type="RefSeq" id="XP_054936995.1">
    <property type="nucleotide sequence ID" value="XM_055081020.1"/>
</dbReference>
<feature type="compositionally biased region" description="Basic and acidic residues" evidence="7">
    <location>
        <begin position="1077"/>
        <end position="1094"/>
    </location>
</feature>
<organism evidence="10 13">
    <name type="scientific">Physeter macrocephalus</name>
    <name type="common">Sperm whale</name>
    <name type="synonym">Physeter catodon</name>
    <dbReference type="NCBI Taxonomy" id="9755"/>
    <lineage>
        <taxon>Eukaryota</taxon>
        <taxon>Metazoa</taxon>
        <taxon>Chordata</taxon>
        <taxon>Craniata</taxon>
        <taxon>Vertebrata</taxon>
        <taxon>Euteleostomi</taxon>
        <taxon>Mammalia</taxon>
        <taxon>Eutheria</taxon>
        <taxon>Laurasiatheria</taxon>
        <taxon>Artiodactyla</taxon>
        <taxon>Whippomorpha</taxon>
        <taxon>Cetacea</taxon>
        <taxon>Odontoceti</taxon>
        <taxon>Physeteridae</taxon>
        <taxon>Physeter</taxon>
    </lineage>
</organism>
<dbReference type="PROSITE" id="PS50190">
    <property type="entry name" value="SEC7"/>
    <property type="match status" value="1"/>
</dbReference>
<dbReference type="RefSeq" id="XP_054936993.1">
    <property type="nucleotide sequence ID" value="XM_055081018.1"/>
</dbReference>
<dbReference type="InterPro" id="IPR035999">
    <property type="entry name" value="Sec7_dom_sf"/>
</dbReference>
<sequence length="1385" mass="151068">MEYFQEPLGPPGHGPLTLFLWNHYSWENYFSSIQTTDLDKSTLTQIIPLDLQNNSVRQEGQKYILLRPSRSHGARSRLPTAAGLRIPGHRGLKVEPAGPAEPLEDMAGPRQMKTSFLSGQRRPSPARARPALAPARTAAAGGPEEGRSPPGPGPRFSAGRALGLPRGPAAPPPQRRGRGTEAPAALSCSAPDEGKEGEEKTRDVDARRGRARRSPASGTRGRRQPRPCRRPSPARGMGDGGRSPSAGWKPWPGGPAPRHVWGTDPQAQDAVGGSLPQAQAAAAAGESPRSGGGGEAPAPCPGRPRSAEGSGTCTRPRSARLGRHRALLQTSRSCPAPPAALPLKAETFVWVNSASAHSQSVAKAKYEFLFGRSEEKTPDTSDHGGSTLLPPNVTNEFPEYGTMEESGEGLRASLEFDAESLPCCPQEQQRVQPLAGHPSGLLSVTGGPKDVREVPTQSHLKEQSLQPIDSLISALKATEARIVSGTLQATKVLDGDAVSTFLVQQVEQEPDTTSHKTQRANTLLFPAGREKSPDIPLSAEVTTEESFYLSIQEDLTALLTGETQAELSLRANNGRKGAVHVQEPACPASSVGSPITHSSVGSAGLLRERRSDQGREHPEQCGQGSSSGRPGQVKHVEFQGVEILWTGGEKRETWQPVDFQTSLERTTPPESKEFSKVPGHLVSSAGLCDSAGLTESVWDDARRAPSERLATGSGPFLPDRLLESGEDEVFLRENKEHLETKPELERDRERILEQEEHFRARDDDILGSGCAEDSTDVYSSQFETILDNTSLYYSAESLETLCSEPDSYFSFEVPLTPMIQQRIKEGGQFLERTSMGGQQDVLSISADGGIVMGYSGGITNGLSGSSNSTYAKGTPEIAFWGSNAGVKTTLLEAHSEMGSTEILEKETSGSLSNGTSSNVEAAKRLAKRLYQLDRFKRSDVAKHLGKNNEFSKLVAEEYLKFFDFTGMTLDQSLRYFFKAFSLVGETQERERVLVHFSNRYFYCNPDTIASQDGVHCLTCAMMLLNTDLHGHNIGKKMTCQEFIANLQGVDEGGDFSKDLLKALYNSIKNEKLEWAVDDEEKKKSPSEGTDEKANGTHPKTISRIGSTTNPFLDIPHDPNAAVYKSGFLARKIHADMDGKKTPRGKRGWKTFYAVLKGTVLYLQKDEYKPEKALSEEDLKNAVSVHHALASRATDYEKKPNVLKLKTADWRVLLFQAQSPEEMQGWINKINCVAAVFSAPPFPAAIGSQKKFSRPLLPATTTKLSQEEQLKSHESKLRQITTELAEHRSYPPDKKVKAKEVDEYKLKDHYLEFEKTRYEMYVRLLKEGGLELLSSSGGGGAAGLKKSHSSPSLNPDASPVTAKVKRNVSERKDHRPETPSIKQKVT</sequence>
<keyword evidence="2" id="KW-1003">Cell membrane</keyword>
<dbReference type="InterPro" id="IPR001849">
    <property type="entry name" value="PH_domain"/>
</dbReference>
<dbReference type="InterPro" id="IPR000904">
    <property type="entry name" value="Sec7_dom"/>
</dbReference>
<evidence type="ECO:0000313" key="12">
    <source>
        <dbReference type="RefSeq" id="XP_054936992.1"/>
    </source>
</evidence>
<dbReference type="PROSITE" id="PS50003">
    <property type="entry name" value="PH_DOMAIN"/>
    <property type="match status" value="1"/>
</dbReference>
<keyword evidence="3" id="KW-0597">Phosphoprotein</keyword>
<evidence type="ECO:0000256" key="6">
    <source>
        <dbReference type="ARBA" id="ARBA00023273"/>
    </source>
</evidence>
<evidence type="ECO:0000313" key="16">
    <source>
        <dbReference type="RefSeq" id="XP_054936996.1"/>
    </source>
</evidence>
<dbReference type="SUPFAM" id="SSF50729">
    <property type="entry name" value="PH domain-like"/>
    <property type="match status" value="1"/>
</dbReference>
<keyword evidence="5" id="KW-0472">Membrane</keyword>
<evidence type="ECO:0000313" key="13">
    <source>
        <dbReference type="RefSeq" id="XP_054936993.1"/>
    </source>
</evidence>
<feature type="compositionally biased region" description="Low complexity" evidence="7">
    <location>
        <begin position="272"/>
        <end position="289"/>
    </location>
</feature>
<dbReference type="PANTHER" id="PTHR10663">
    <property type="entry name" value="GUANYL-NUCLEOTIDE EXCHANGE FACTOR"/>
    <property type="match status" value="1"/>
</dbReference>
<keyword evidence="10" id="KW-1185">Reference proteome</keyword>
<feature type="compositionally biased region" description="Polar residues" evidence="7">
    <location>
        <begin position="590"/>
        <end position="601"/>
    </location>
</feature>
<dbReference type="GO" id="GO:0032587">
    <property type="term" value="C:ruffle membrane"/>
    <property type="evidence" value="ECO:0007669"/>
    <property type="project" value="UniProtKB-SubCell"/>
</dbReference>
<dbReference type="CDD" id="cd00171">
    <property type="entry name" value="Sec7"/>
    <property type="match status" value="1"/>
</dbReference>
<dbReference type="CTD" id="23362"/>
<dbReference type="SUPFAM" id="SSF48425">
    <property type="entry name" value="Sec7 domain"/>
    <property type="match status" value="1"/>
</dbReference>
<dbReference type="Pfam" id="PF15410">
    <property type="entry name" value="PH_9"/>
    <property type="match status" value="1"/>
</dbReference>
<dbReference type="RefSeq" id="XP_054936996.1">
    <property type="nucleotide sequence ID" value="XM_055081021.1"/>
</dbReference>
<dbReference type="Gene3D" id="2.30.29.30">
    <property type="entry name" value="Pleckstrin-homology domain (PH domain)/Phosphotyrosine-binding domain (PTB)"/>
    <property type="match status" value="1"/>
</dbReference>
<evidence type="ECO:0000256" key="5">
    <source>
        <dbReference type="ARBA" id="ARBA00023136"/>
    </source>
</evidence>
<feature type="domain" description="SEC7" evidence="9">
    <location>
        <begin position="885"/>
        <end position="1070"/>
    </location>
</feature>
<protein>
    <submittedName>
        <fullName evidence="11 12">PH and SEC7 domain-containing protein 3 isoform X1</fullName>
    </submittedName>
</protein>
<keyword evidence="6" id="KW-0966">Cell projection</keyword>
<dbReference type="InterPro" id="IPR041681">
    <property type="entry name" value="PH_9"/>
</dbReference>
<dbReference type="Pfam" id="PF01369">
    <property type="entry name" value="Sec7"/>
    <property type="match status" value="1"/>
</dbReference>
<dbReference type="RefSeq" id="XP_054936991.1">
    <property type="nucleotide sequence ID" value="XM_055081016.1"/>
</dbReference>
<feature type="region of interest" description="Disordered" evidence="7">
    <location>
        <begin position="71"/>
        <end position="319"/>
    </location>
</feature>
<feature type="compositionally biased region" description="Polar residues" evidence="7">
    <location>
        <begin position="1097"/>
        <end position="1109"/>
    </location>
</feature>
<feature type="compositionally biased region" description="Low complexity" evidence="7">
    <location>
        <begin position="154"/>
        <end position="167"/>
    </location>
</feature>
<dbReference type="SMART" id="SM00222">
    <property type="entry name" value="Sec7"/>
    <property type="match status" value="1"/>
</dbReference>
<accession>A0A9W2WCU4</accession>
<dbReference type="CDD" id="cd13295">
    <property type="entry name" value="PH_EFA6"/>
    <property type="match status" value="1"/>
</dbReference>
<dbReference type="RefSeq" id="XP_054936992.1">
    <property type="nucleotide sequence ID" value="XM_055081017.1"/>
</dbReference>
<dbReference type="InterPro" id="IPR011993">
    <property type="entry name" value="PH-like_dom_sf"/>
</dbReference>
<dbReference type="Gene3D" id="1.10.1000.11">
    <property type="entry name" value="Arf Nucleotide-binding Site Opener,domain 2"/>
    <property type="match status" value="1"/>
</dbReference>
<dbReference type="InterPro" id="IPR023394">
    <property type="entry name" value="Sec7_C_sf"/>
</dbReference>
<dbReference type="Proteomes" id="UP000248484">
    <property type="component" value="Chromosome 20"/>
</dbReference>
<evidence type="ECO:0000256" key="7">
    <source>
        <dbReference type="SAM" id="MobiDB-lite"/>
    </source>
</evidence>
<feature type="compositionally biased region" description="Basic and acidic residues" evidence="7">
    <location>
        <begin position="192"/>
        <end position="208"/>
    </location>
</feature>
<feature type="region of interest" description="Disordered" evidence="7">
    <location>
        <begin position="580"/>
        <end position="632"/>
    </location>
</feature>
<feature type="compositionally biased region" description="Basic and acidic residues" evidence="7">
    <location>
        <begin position="1366"/>
        <end position="1376"/>
    </location>
</feature>
<evidence type="ECO:0000313" key="11">
    <source>
        <dbReference type="RefSeq" id="XP_054936991.1"/>
    </source>
</evidence>
<evidence type="ECO:0000256" key="4">
    <source>
        <dbReference type="ARBA" id="ARBA00023054"/>
    </source>
</evidence>
<dbReference type="GO" id="GO:0032012">
    <property type="term" value="P:regulation of ARF protein signal transduction"/>
    <property type="evidence" value="ECO:0007669"/>
    <property type="project" value="InterPro"/>
</dbReference>
<dbReference type="OrthoDB" id="9681472at2759"/>
<dbReference type="RefSeq" id="XP_054936994.1">
    <property type="nucleotide sequence ID" value="XM_055081019.1"/>
</dbReference>
<feature type="region of interest" description="Disordered" evidence="7">
    <location>
        <begin position="1077"/>
        <end position="1109"/>
    </location>
</feature>
<proteinExistence type="predicted"/>
<feature type="compositionally biased region" description="Basic and acidic residues" evidence="7">
    <location>
        <begin position="606"/>
        <end position="619"/>
    </location>
</feature>
<feature type="domain" description="PH" evidence="8">
    <location>
        <begin position="1121"/>
        <end position="1234"/>
    </location>
</feature>